<proteinExistence type="predicted"/>
<accession>A0ABV2AKE8</accession>
<name>A0ABV2AKE8_9EUKA</name>
<gene>
    <name evidence="1" type="ORF">MHBO_001621</name>
</gene>
<keyword evidence="2" id="KW-1185">Reference proteome</keyword>
<sequence length="387" mass="43913">MLSRKFDSATLISLSGIVNSISDKSLSCIDENSANSFREAARSIFSFAAGEDLLKALASSIEKLSKSEISAANSFERFYGELAKEAETNLRKTNLFSGELKFLEEAVSETKRLLALQSQKNVLSDKIWAQIAKLLASFGELWANSKVSSQTRNLERIGKDFLKIAALSLFWDFVGDERNRKRKAPEKTSGKDDNLGKEDNYFSEAKLRNEKKQRISQISKLFQNILDSENCRSLSSTVLKCFGDLCSISDVFLNRDEELNTKICDFFIRFADERVIDGEEADFEKEDIFAACKLVLIDALKFKPILFKLIQIYRISEKELKFILRASISKAISANRRAIGEIVQKYVDERKPVYLQFMEAKERAVLQKLVKNGETDSKVIVEAVFEE</sequence>
<evidence type="ECO:0000313" key="1">
    <source>
        <dbReference type="EMBL" id="MES1919868.1"/>
    </source>
</evidence>
<reference evidence="1 2" key="1">
    <citation type="journal article" date="2024" name="BMC Biol.">
        <title>Comparative genomics of Ascetosporea gives new insight into the evolutionary basis for animal parasitism in Rhizaria.</title>
        <authorList>
            <person name="Hiltunen Thoren M."/>
            <person name="Onut-Brannstrom I."/>
            <person name="Alfjorden A."/>
            <person name="Peckova H."/>
            <person name="Swords F."/>
            <person name="Hooper C."/>
            <person name="Holzer A.S."/>
            <person name="Bass D."/>
            <person name="Burki F."/>
        </authorList>
    </citation>
    <scope>NUCLEOTIDE SEQUENCE [LARGE SCALE GENOMIC DNA]</scope>
    <source>
        <strain evidence="1">20-A016</strain>
    </source>
</reference>
<dbReference type="EMBL" id="JBDODL010000428">
    <property type="protein sequence ID" value="MES1919868.1"/>
    <property type="molecule type" value="Genomic_DNA"/>
</dbReference>
<comment type="caution">
    <text evidence="1">The sequence shown here is derived from an EMBL/GenBank/DDBJ whole genome shotgun (WGS) entry which is preliminary data.</text>
</comment>
<organism evidence="1 2">
    <name type="scientific">Bonamia ostreae</name>
    <dbReference type="NCBI Taxonomy" id="126728"/>
    <lineage>
        <taxon>Eukaryota</taxon>
        <taxon>Sar</taxon>
        <taxon>Rhizaria</taxon>
        <taxon>Endomyxa</taxon>
        <taxon>Ascetosporea</taxon>
        <taxon>Haplosporida</taxon>
        <taxon>Bonamia</taxon>
    </lineage>
</organism>
<protein>
    <submittedName>
        <fullName evidence="1">Uncharacterized protein</fullName>
    </submittedName>
</protein>
<dbReference type="Proteomes" id="UP001439008">
    <property type="component" value="Unassembled WGS sequence"/>
</dbReference>
<evidence type="ECO:0000313" key="2">
    <source>
        <dbReference type="Proteomes" id="UP001439008"/>
    </source>
</evidence>